<proteinExistence type="predicted"/>
<accession>A0AAE1GDC8</accession>
<organism evidence="1 2">
    <name type="scientific">Petrolisthes cinctipes</name>
    <name type="common">Flat porcelain crab</name>
    <dbReference type="NCBI Taxonomy" id="88211"/>
    <lineage>
        <taxon>Eukaryota</taxon>
        <taxon>Metazoa</taxon>
        <taxon>Ecdysozoa</taxon>
        <taxon>Arthropoda</taxon>
        <taxon>Crustacea</taxon>
        <taxon>Multicrustacea</taxon>
        <taxon>Malacostraca</taxon>
        <taxon>Eumalacostraca</taxon>
        <taxon>Eucarida</taxon>
        <taxon>Decapoda</taxon>
        <taxon>Pleocyemata</taxon>
        <taxon>Anomura</taxon>
        <taxon>Galatheoidea</taxon>
        <taxon>Porcellanidae</taxon>
        <taxon>Petrolisthes</taxon>
    </lineage>
</organism>
<keyword evidence="2" id="KW-1185">Reference proteome</keyword>
<gene>
    <name evidence="1" type="ORF">Pcinc_005080</name>
</gene>
<protein>
    <submittedName>
        <fullName evidence="1">Uncharacterized protein</fullName>
    </submittedName>
</protein>
<comment type="caution">
    <text evidence="1">The sequence shown here is derived from an EMBL/GenBank/DDBJ whole genome shotgun (WGS) entry which is preliminary data.</text>
</comment>
<evidence type="ECO:0000313" key="2">
    <source>
        <dbReference type="Proteomes" id="UP001286313"/>
    </source>
</evidence>
<reference evidence="1" key="1">
    <citation type="submission" date="2023-10" db="EMBL/GenBank/DDBJ databases">
        <title>Genome assemblies of two species of porcelain crab, Petrolisthes cinctipes and Petrolisthes manimaculis (Anomura: Porcellanidae).</title>
        <authorList>
            <person name="Angst P."/>
        </authorList>
    </citation>
    <scope>NUCLEOTIDE SEQUENCE</scope>
    <source>
        <strain evidence="1">PB745_01</strain>
        <tissue evidence="1">Gill</tissue>
    </source>
</reference>
<name>A0AAE1GDC8_PETCI</name>
<evidence type="ECO:0000313" key="1">
    <source>
        <dbReference type="EMBL" id="KAK3890998.1"/>
    </source>
</evidence>
<sequence>MAPMVKLSKMGGVGGAASAPGRELMLRYTIVLAVMSRTFATRSYGLYGERISGLNKFAEQDWADNNVNTTLKENINEAFTEMMNRHRDSVVRSNQKKLVNLNGGQIKHQPTKDEDAAGAMFVLGDKDDADAPYVKSLNKLSIFFVTAKSLQQLPLKWRRVFILMMADKTTDASLFRSFVLTLVIWEKIRSTIALLRDAVARQRSIVTTTAINSEDRYPETSGQRQVP</sequence>
<dbReference type="Proteomes" id="UP001286313">
    <property type="component" value="Unassembled WGS sequence"/>
</dbReference>
<dbReference type="AlphaFoldDB" id="A0AAE1GDC8"/>
<dbReference type="EMBL" id="JAWQEG010000379">
    <property type="protein sequence ID" value="KAK3890998.1"/>
    <property type="molecule type" value="Genomic_DNA"/>
</dbReference>